<dbReference type="AlphaFoldDB" id="A0A1H7N1A4"/>
<evidence type="ECO:0000259" key="2">
    <source>
        <dbReference type="PROSITE" id="PS51724"/>
    </source>
</evidence>
<gene>
    <name evidence="3" type="ORF">SAMN04488526_2134</name>
</gene>
<protein>
    <submittedName>
        <fullName evidence="3">Cell division protein DedD (Protein involved in septation)</fullName>
    </submittedName>
</protein>
<feature type="domain" description="SPOR" evidence="2">
    <location>
        <begin position="280"/>
        <end position="365"/>
    </location>
</feature>
<keyword evidence="3" id="KW-0131">Cell cycle</keyword>
<feature type="compositionally biased region" description="Low complexity" evidence="1">
    <location>
        <begin position="214"/>
        <end position="234"/>
    </location>
</feature>
<proteinExistence type="predicted"/>
<evidence type="ECO:0000313" key="3">
    <source>
        <dbReference type="EMBL" id="SEL17204.1"/>
    </source>
</evidence>
<dbReference type="Proteomes" id="UP000199283">
    <property type="component" value="Unassembled WGS sequence"/>
</dbReference>
<sequence length="365" mass="37818">MADFDYYGADYGAEEPSRVMEAVRNFGFANWAGALTSLGLTAGMAVWAIDLTFRDVSGVPVIAALEGPMRVAPKDPGGTVAPFQGMALSDITSGGVAAPAPDQIVLAPPPVTLNAPALAERMATAEASQSVAYAAAVATSEADEPQVTPAKVPHGQTAEIDLPEQLESLELASVEADEDQVLVGASAPVEQVVVTPAVTTAPSEPVAAVVSAKASGISQSSRPRQRPAGQRPAALRNGPATVPTEAPAQSEGTRVASIETSVPASAPAPVVSSRDVDPSTVKPGTRVVQLGAFGSESVARSEWDRLEGRFRAYMVGKGRMIQKANSGGRDFWRLRVVGFDDSSDARRFCAELLAKDAACIPVTVR</sequence>
<dbReference type="GO" id="GO:0042834">
    <property type="term" value="F:peptidoglycan binding"/>
    <property type="evidence" value="ECO:0007669"/>
    <property type="project" value="InterPro"/>
</dbReference>
<evidence type="ECO:0000256" key="1">
    <source>
        <dbReference type="SAM" id="MobiDB-lite"/>
    </source>
</evidence>
<organism evidence="3 4">
    <name type="scientific">Jannaschia helgolandensis</name>
    <dbReference type="NCBI Taxonomy" id="188906"/>
    <lineage>
        <taxon>Bacteria</taxon>
        <taxon>Pseudomonadati</taxon>
        <taxon>Pseudomonadota</taxon>
        <taxon>Alphaproteobacteria</taxon>
        <taxon>Rhodobacterales</taxon>
        <taxon>Roseobacteraceae</taxon>
        <taxon>Jannaschia</taxon>
    </lineage>
</organism>
<keyword evidence="3" id="KW-0132">Cell division</keyword>
<dbReference type="PROSITE" id="PS51724">
    <property type="entry name" value="SPOR"/>
    <property type="match status" value="1"/>
</dbReference>
<keyword evidence="4" id="KW-1185">Reference proteome</keyword>
<evidence type="ECO:0000313" key="4">
    <source>
        <dbReference type="Proteomes" id="UP000199283"/>
    </source>
</evidence>
<feature type="compositionally biased region" description="Low complexity" evidence="1">
    <location>
        <begin position="261"/>
        <end position="273"/>
    </location>
</feature>
<reference evidence="3 4" key="1">
    <citation type="submission" date="2016-10" db="EMBL/GenBank/DDBJ databases">
        <authorList>
            <person name="de Groot N.N."/>
        </authorList>
    </citation>
    <scope>NUCLEOTIDE SEQUENCE [LARGE SCALE GENOMIC DNA]</scope>
    <source>
        <strain evidence="3 4">DSM 14858</strain>
    </source>
</reference>
<dbReference type="STRING" id="188906.SAMN04488526_2134"/>
<dbReference type="RefSeq" id="WP_092762578.1">
    <property type="nucleotide sequence ID" value="NZ_FNZQ01000003.1"/>
</dbReference>
<dbReference type="Gene3D" id="3.30.70.1070">
    <property type="entry name" value="Sporulation related repeat"/>
    <property type="match status" value="1"/>
</dbReference>
<dbReference type="InterPro" id="IPR007730">
    <property type="entry name" value="SPOR-like_dom"/>
</dbReference>
<dbReference type="OrthoDB" id="8479416at2"/>
<name>A0A1H7N1A4_9RHOB</name>
<feature type="region of interest" description="Disordered" evidence="1">
    <location>
        <begin position="214"/>
        <end position="282"/>
    </location>
</feature>
<dbReference type="InterPro" id="IPR036680">
    <property type="entry name" value="SPOR-like_sf"/>
</dbReference>
<accession>A0A1H7N1A4</accession>
<dbReference type="GO" id="GO:0051301">
    <property type="term" value="P:cell division"/>
    <property type="evidence" value="ECO:0007669"/>
    <property type="project" value="UniProtKB-KW"/>
</dbReference>
<dbReference type="Pfam" id="PF05036">
    <property type="entry name" value="SPOR"/>
    <property type="match status" value="1"/>
</dbReference>
<dbReference type="EMBL" id="FNZQ01000003">
    <property type="protein sequence ID" value="SEL17204.1"/>
    <property type="molecule type" value="Genomic_DNA"/>
</dbReference>